<dbReference type="InterPro" id="IPR057326">
    <property type="entry name" value="KR_dom"/>
</dbReference>
<feature type="domain" description="Ketoreductase" evidence="2">
    <location>
        <begin position="233"/>
        <end position="414"/>
    </location>
</feature>
<evidence type="ECO:0000313" key="3">
    <source>
        <dbReference type="EMBL" id="ROR94915.1"/>
    </source>
</evidence>
<protein>
    <submittedName>
        <fullName evidence="3">3-oxoacyl-[acyl-carrier protein] reductase</fullName>
    </submittedName>
</protein>
<evidence type="ECO:0000313" key="4">
    <source>
        <dbReference type="Proteomes" id="UP000275394"/>
    </source>
</evidence>
<dbReference type="SUPFAM" id="SSF51735">
    <property type="entry name" value="NAD(P)-binding Rossmann-fold domains"/>
    <property type="match status" value="2"/>
</dbReference>
<dbReference type="SMART" id="SM00822">
    <property type="entry name" value="PKS_KR"/>
    <property type="match status" value="1"/>
</dbReference>
<keyword evidence="4" id="KW-1185">Reference proteome</keyword>
<accession>A0A3N2D530</accession>
<comment type="similarity">
    <text evidence="1">Belongs to the short-chain dehydrogenases/reductases (SDR) family.</text>
</comment>
<dbReference type="GO" id="GO:0016616">
    <property type="term" value="F:oxidoreductase activity, acting on the CH-OH group of donors, NAD or NADP as acceptor"/>
    <property type="evidence" value="ECO:0007669"/>
    <property type="project" value="UniProtKB-ARBA"/>
</dbReference>
<proteinExistence type="inferred from homology"/>
<dbReference type="OrthoDB" id="9804774at2"/>
<name>A0A3N2D530_9GAMM</name>
<dbReference type="Proteomes" id="UP000275394">
    <property type="component" value="Unassembled WGS sequence"/>
</dbReference>
<comment type="caution">
    <text evidence="3">The sequence shown here is derived from an EMBL/GenBank/DDBJ whole genome shotgun (WGS) entry which is preliminary data.</text>
</comment>
<dbReference type="AlphaFoldDB" id="A0A3N2D530"/>
<reference evidence="3 4" key="1">
    <citation type="submission" date="2018-11" db="EMBL/GenBank/DDBJ databases">
        <title>Genomic Encyclopedia of Type Strains, Phase IV (KMG-IV): sequencing the most valuable type-strain genomes for metagenomic binning, comparative biology and taxonomic classification.</title>
        <authorList>
            <person name="Goeker M."/>
        </authorList>
    </citation>
    <scope>NUCLEOTIDE SEQUENCE [LARGE SCALE GENOMIC DNA]</scope>
    <source>
        <strain evidence="3 4">DSM 100316</strain>
    </source>
</reference>
<dbReference type="RefSeq" id="WP_123714051.1">
    <property type="nucleotide sequence ID" value="NZ_RKHR01000009.1"/>
</dbReference>
<dbReference type="PRINTS" id="PR00081">
    <property type="entry name" value="GDHRDH"/>
</dbReference>
<dbReference type="InterPro" id="IPR002347">
    <property type="entry name" value="SDR_fam"/>
</dbReference>
<dbReference type="NCBIfam" id="NF006110">
    <property type="entry name" value="PRK08261.1"/>
    <property type="match status" value="1"/>
</dbReference>
<sequence>MADQQVANRSMGQKLLSTVGVPMAPSLQRNVKDQAQPFSGQVYIGGTEATPLLAPMLSALQITGAEALQSNDNSSPNYLDSGAAKLNYKVNNLALTEIPAEGVKAAIFDASAIDRSEKLVDVYHFFKPLIGHITSNGRIVLLARTPQTQISPRYHTAQRALQGFVRSLSKEVGRKGITVQLIYVQEGAEAGLIAPLQFLLSPRSAYISGQILHINNPLATLPPLVLAQPLSGQVAVVTGASRGIGEQIARSLARDGAKVIGVDIPQALPTLETVMASIGGRILASDISRDDAPQVIARYSKEAYGKVDILVHNAGITRDKKLRNMPENFWSSTVDINLTAVERITEHLLHEKLLGKGGRVICVSSVSGIAGNMGQTNYGASKAGIIGYVESMAPLLKEYGCTINAVAPGFIETEMTQAIPFVVREVGKRINALGQAGKPEDVANTIAFFAAPGTAMMTGNVIRVCGQSWLGA</sequence>
<dbReference type="InterPro" id="IPR036291">
    <property type="entry name" value="NAD(P)-bd_dom_sf"/>
</dbReference>
<dbReference type="PROSITE" id="PS00061">
    <property type="entry name" value="ADH_SHORT"/>
    <property type="match status" value="1"/>
</dbReference>
<evidence type="ECO:0000259" key="2">
    <source>
        <dbReference type="SMART" id="SM00822"/>
    </source>
</evidence>
<dbReference type="PANTHER" id="PTHR42760">
    <property type="entry name" value="SHORT-CHAIN DEHYDROGENASES/REDUCTASES FAMILY MEMBER"/>
    <property type="match status" value="1"/>
</dbReference>
<dbReference type="Pfam" id="PF13561">
    <property type="entry name" value="adh_short_C2"/>
    <property type="match status" value="1"/>
</dbReference>
<evidence type="ECO:0000256" key="1">
    <source>
        <dbReference type="ARBA" id="ARBA00006484"/>
    </source>
</evidence>
<dbReference type="EMBL" id="RKHR01000009">
    <property type="protein sequence ID" value="ROR94915.1"/>
    <property type="molecule type" value="Genomic_DNA"/>
</dbReference>
<organism evidence="3 4">
    <name type="scientific">Sinobacterium caligoides</name>
    <dbReference type="NCBI Taxonomy" id="933926"/>
    <lineage>
        <taxon>Bacteria</taxon>
        <taxon>Pseudomonadati</taxon>
        <taxon>Pseudomonadota</taxon>
        <taxon>Gammaproteobacteria</taxon>
        <taxon>Cellvibrionales</taxon>
        <taxon>Spongiibacteraceae</taxon>
        <taxon>Sinobacterium</taxon>
    </lineage>
</organism>
<dbReference type="Gene3D" id="3.40.50.720">
    <property type="entry name" value="NAD(P)-binding Rossmann-like Domain"/>
    <property type="match status" value="2"/>
</dbReference>
<dbReference type="PANTHER" id="PTHR42760:SF78">
    <property type="entry name" value="3-OXOACYL-[ACYL-CARRIER-PROTEIN] REDUCTASE [NADH]"/>
    <property type="match status" value="1"/>
</dbReference>
<dbReference type="InterPro" id="IPR020904">
    <property type="entry name" value="Sc_DH/Rdtase_CS"/>
</dbReference>
<gene>
    <name evidence="3" type="ORF">EDC56_3730</name>
</gene>
<dbReference type="FunFam" id="3.40.50.720:FF:000338">
    <property type="entry name" value="3-oxoacyl-ACP reductase FabG"/>
    <property type="match status" value="1"/>
</dbReference>
<dbReference type="PRINTS" id="PR00080">
    <property type="entry name" value="SDRFAMILY"/>
</dbReference>